<gene>
    <name evidence="2" type="ORF">CSOL1703_00017959</name>
</gene>
<keyword evidence="3" id="KW-1185">Reference proteome</keyword>
<sequence length="378" mass="43154">MASNVEKSIANPGEGLGDPSMKRKESPTAALQGKEKVVKKKEGPGGPSLDVQTWKNNVVLPRLPKEATDRWNYRKSCPDDIPFLENSWWPGLQAEILTLANYALPEIISWDYVNDLGEKSLSTWFPLAKDYIDLCEAREREDGSSCIYAAWVWHILLDCIFSPSSKRWFGDDWTSFGRFHSKFKAHVDSIDNEFTLSFYAWRSESVRLLYAFNGDHVDRELVKKTLWDHLRPSFVARGADAGIIEEKLSRIITLAILIDRQMLASRWDYRIEMSDPSSDQNQKSGFTFTTDETVMKADGAFQEIGPAEDGHRVDFVSVPSLRVLGEPAVSPDGNPYMKFLHYRLVKYYHLSRLHIPMQVVTNQLSENAPQREEAKEAE</sequence>
<proteinExistence type="predicted"/>
<evidence type="ECO:0000313" key="2">
    <source>
        <dbReference type="EMBL" id="CAH0055764.1"/>
    </source>
</evidence>
<organism evidence="2 3">
    <name type="scientific">Clonostachys solani</name>
    <dbReference type="NCBI Taxonomy" id="160281"/>
    <lineage>
        <taxon>Eukaryota</taxon>
        <taxon>Fungi</taxon>
        <taxon>Dikarya</taxon>
        <taxon>Ascomycota</taxon>
        <taxon>Pezizomycotina</taxon>
        <taxon>Sordariomycetes</taxon>
        <taxon>Hypocreomycetidae</taxon>
        <taxon>Hypocreales</taxon>
        <taxon>Bionectriaceae</taxon>
        <taxon>Clonostachys</taxon>
    </lineage>
</organism>
<dbReference type="EMBL" id="CABFOC020000060">
    <property type="protein sequence ID" value="CAH0055764.1"/>
    <property type="molecule type" value="Genomic_DNA"/>
</dbReference>
<reference evidence="2 3" key="2">
    <citation type="submission" date="2021-10" db="EMBL/GenBank/DDBJ databases">
        <authorList>
            <person name="Piombo E."/>
        </authorList>
    </citation>
    <scope>NUCLEOTIDE SEQUENCE [LARGE SCALE GENOMIC DNA]</scope>
</reference>
<dbReference type="OrthoDB" id="5130600at2759"/>
<evidence type="ECO:0000256" key="1">
    <source>
        <dbReference type="SAM" id="MobiDB-lite"/>
    </source>
</evidence>
<dbReference type="Proteomes" id="UP000775872">
    <property type="component" value="Unassembled WGS sequence"/>
</dbReference>
<comment type="caution">
    <text evidence="2">The sequence shown here is derived from an EMBL/GenBank/DDBJ whole genome shotgun (WGS) entry which is preliminary data.</text>
</comment>
<dbReference type="AlphaFoldDB" id="A0A9P0EP42"/>
<name>A0A9P0EP42_9HYPO</name>
<feature type="compositionally biased region" description="Basic and acidic residues" evidence="1">
    <location>
        <begin position="33"/>
        <end position="43"/>
    </location>
</feature>
<reference evidence="3" key="1">
    <citation type="submission" date="2019-06" db="EMBL/GenBank/DDBJ databases">
        <authorList>
            <person name="Broberg M."/>
        </authorList>
    </citation>
    <scope>NUCLEOTIDE SEQUENCE [LARGE SCALE GENOMIC DNA]</scope>
</reference>
<protein>
    <submittedName>
        <fullName evidence="2">Uncharacterized protein</fullName>
    </submittedName>
</protein>
<evidence type="ECO:0000313" key="3">
    <source>
        <dbReference type="Proteomes" id="UP000775872"/>
    </source>
</evidence>
<accession>A0A9P0EP42</accession>
<feature type="region of interest" description="Disordered" evidence="1">
    <location>
        <begin position="1"/>
        <end position="50"/>
    </location>
</feature>